<name>A0A1G7TH38_9HYPH</name>
<dbReference type="OrthoDB" id="7064574at2"/>
<dbReference type="InterPro" id="IPR035198">
    <property type="entry name" value="SU10_MCP"/>
</dbReference>
<dbReference type="EMBL" id="FNCS01000002">
    <property type="protein sequence ID" value="SDG34677.1"/>
    <property type="molecule type" value="Genomic_DNA"/>
</dbReference>
<accession>A0A1G7TH38</accession>
<protein>
    <recommendedName>
        <fullName evidence="4">Phage major capsid protein, HK97 family</fullName>
    </recommendedName>
</protein>
<feature type="region of interest" description="Disordered" evidence="1">
    <location>
        <begin position="46"/>
        <end position="68"/>
    </location>
</feature>
<organism evidence="2 3">
    <name type="scientific">Pelagibacterium luteolum</name>
    <dbReference type="NCBI Taxonomy" id="440168"/>
    <lineage>
        <taxon>Bacteria</taxon>
        <taxon>Pseudomonadati</taxon>
        <taxon>Pseudomonadota</taxon>
        <taxon>Alphaproteobacteria</taxon>
        <taxon>Hyphomicrobiales</taxon>
        <taxon>Devosiaceae</taxon>
        <taxon>Pelagibacterium</taxon>
    </lineage>
</organism>
<evidence type="ECO:0008006" key="4">
    <source>
        <dbReference type="Google" id="ProtNLM"/>
    </source>
</evidence>
<keyword evidence="3" id="KW-1185">Reference proteome</keyword>
<reference evidence="2 3" key="1">
    <citation type="submission" date="2016-10" db="EMBL/GenBank/DDBJ databases">
        <authorList>
            <person name="de Groot N.N."/>
        </authorList>
    </citation>
    <scope>NUCLEOTIDE SEQUENCE [LARGE SCALE GENOMIC DNA]</scope>
    <source>
        <strain evidence="2 3">CGMCC 1.10267</strain>
    </source>
</reference>
<dbReference type="Pfam" id="PF17236">
    <property type="entry name" value="SU10_MCP"/>
    <property type="match status" value="1"/>
</dbReference>
<proteinExistence type="predicted"/>
<evidence type="ECO:0000256" key="1">
    <source>
        <dbReference type="SAM" id="MobiDB-lite"/>
    </source>
</evidence>
<dbReference type="AlphaFoldDB" id="A0A1G7TH38"/>
<gene>
    <name evidence="2" type="ORF">SAMN04487974_102129</name>
</gene>
<dbReference type="STRING" id="440168.SAMN04487974_102129"/>
<evidence type="ECO:0000313" key="3">
    <source>
        <dbReference type="Proteomes" id="UP000199495"/>
    </source>
</evidence>
<dbReference type="Proteomes" id="UP000199495">
    <property type="component" value="Unassembled WGS sequence"/>
</dbReference>
<evidence type="ECO:0000313" key="2">
    <source>
        <dbReference type="EMBL" id="SDG34677.1"/>
    </source>
</evidence>
<dbReference type="RefSeq" id="WP_090592623.1">
    <property type="nucleotide sequence ID" value="NZ_FNCS01000002.1"/>
</dbReference>
<sequence>MAQVANTFETYDAVGNREELADKIYQITPEETPFVSLIGRKSVSSTHPEWQTDTLASPDADNNQPEGNDWNFQAITPTTRVGNYTQISDKRIIISRTQDKTSKAGRKSELAREVAKKGVELRTDMEVILLSNQASTAGAGNGATNRKAGGLRAWLSTNDSMGSGGSSGGFNSSTSVVDAATNGTQRAFTKAILDSTILSTYNAGGNPTVFMCSPYVKTIYSTFMSDSNVVPLRKPLQGNNQATIVAAADMYLSDFGMISIVPNRQMARAGATIARNGFLLDPKMVGLGVFDDISIQKPAKTGDAEKRVLVTEYTLLVNNEAAHGVAADLFGMTASS</sequence>